<dbReference type="EMBL" id="CAJVPK010007240">
    <property type="protein sequence ID" value="CAG8655301.1"/>
    <property type="molecule type" value="Genomic_DNA"/>
</dbReference>
<name>A0A9N9E0I7_9GLOM</name>
<evidence type="ECO:0000313" key="2">
    <source>
        <dbReference type="Proteomes" id="UP000789706"/>
    </source>
</evidence>
<comment type="caution">
    <text evidence="1">The sequence shown here is derived from an EMBL/GenBank/DDBJ whole genome shotgun (WGS) entry which is preliminary data.</text>
</comment>
<keyword evidence="2" id="KW-1185">Reference proteome</keyword>
<organism evidence="1 2">
    <name type="scientific">Diversispora eburnea</name>
    <dbReference type="NCBI Taxonomy" id="1213867"/>
    <lineage>
        <taxon>Eukaryota</taxon>
        <taxon>Fungi</taxon>
        <taxon>Fungi incertae sedis</taxon>
        <taxon>Mucoromycota</taxon>
        <taxon>Glomeromycotina</taxon>
        <taxon>Glomeromycetes</taxon>
        <taxon>Diversisporales</taxon>
        <taxon>Diversisporaceae</taxon>
        <taxon>Diversispora</taxon>
    </lineage>
</organism>
<dbReference type="AlphaFoldDB" id="A0A9N9E0I7"/>
<proteinExistence type="predicted"/>
<reference evidence="1" key="1">
    <citation type="submission" date="2021-06" db="EMBL/GenBank/DDBJ databases">
        <authorList>
            <person name="Kallberg Y."/>
            <person name="Tangrot J."/>
            <person name="Rosling A."/>
        </authorList>
    </citation>
    <scope>NUCLEOTIDE SEQUENCE</scope>
    <source>
        <strain evidence="1">AZ414A</strain>
    </source>
</reference>
<accession>A0A9N9E0I7</accession>
<evidence type="ECO:0000313" key="1">
    <source>
        <dbReference type="EMBL" id="CAG8655301.1"/>
    </source>
</evidence>
<dbReference type="OrthoDB" id="289314at2759"/>
<gene>
    <name evidence="1" type="ORF">DEBURN_LOCUS11580</name>
</gene>
<sequence length="49" mass="5421">KKLSGSAILSVLSHTIHGIMDVDPEATRRNSIGKTRDSIIQVFCNNFYS</sequence>
<protein>
    <submittedName>
        <fullName evidence="1">1296_t:CDS:1</fullName>
    </submittedName>
</protein>
<feature type="non-terminal residue" evidence="1">
    <location>
        <position position="1"/>
    </location>
</feature>
<dbReference type="Proteomes" id="UP000789706">
    <property type="component" value="Unassembled WGS sequence"/>
</dbReference>